<dbReference type="AlphaFoldDB" id="A0A8X8BS98"/>
<evidence type="ECO:0000256" key="4">
    <source>
        <dbReference type="ARBA" id="ARBA00022692"/>
    </source>
</evidence>
<feature type="domain" description="SEC63" evidence="12">
    <location>
        <begin position="408"/>
        <end position="773"/>
    </location>
</feature>
<evidence type="ECO:0000256" key="2">
    <source>
        <dbReference type="ARBA" id="ARBA00004240"/>
    </source>
</evidence>
<evidence type="ECO:0000259" key="12">
    <source>
        <dbReference type="SMART" id="SM00973"/>
    </source>
</evidence>
<keyword evidence="11" id="KW-0413">Isomerase</keyword>
<dbReference type="GO" id="GO:0006396">
    <property type="term" value="P:RNA processing"/>
    <property type="evidence" value="ECO:0007669"/>
    <property type="project" value="UniProtKB-ARBA"/>
</dbReference>
<dbReference type="Pfam" id="PF02889">
    <property type="entry name" value="Sec63"/>
    <property type="match status" value="1"/>
</dbReference>
<dbReference type="FunFam" id="1.10.3380.10:FF:000002">
    <property type="entry name" value="Activating signal cointegrator 1 complex subunit 3"/>
    <property type="match status" value="1"/>
</dbReference>
<dbReference type="Gene3D" id="2.60.40.150">
    <property type="entry name" value="C2 domain"/>
    <property type="match status" value="1"/>
</dbReference>
<gene>
    <name evidence="13" type="primary">Ascc3</name>
    <name evidence="13" type="ORF">GTO96_0014923</name>
</gene>
<proteinExistence type="inferred from homology"/>
<dbReference type="GO" id="GO:0016020">
    <property type="term" value="C:membrane"/>
    <property type="evidence" value="ECO:0007669"/>
    <property type="project" value="UniProtKB-SubCell"/>
</dbReference>
<dbReference type="FunFam" id="2.60.40.150:FF:000113">
    <property type="entry name" value="activating signal cointegrator 1 complex subunit 3"/>
    <property type="match status" value="1"/>
</dbReference>
<dbReference type="SUPFAM" id="SSF81296">
    <property type="entry name" value="E set domains"/>
    <property type="match status" value="1"/>
</dbReference>
<dbReference type="Proteomes" id="UP000886611">
    <property type="component" value="Unassembled WGS sequence"/>
</dbReference>
<keyword evidence="5" id="KW-0227">DNA damage</keyword>
<evidence type="ECO:0000256" key="8">
    <source>
        <dbReference type="ARBA" id="ARBA00023136"/>
    </source>
</evidence>
<evidence type="ECO:0000256" key="3">
    <source>
        <dbReference type="ARBA" id="ARBA00010140"/>
    </source>
</evidence>
<name>A0A8X8BS98_POLSE</name>
<dbReference type="PANTHER" id="PTHR24075:SF6">
    <property type="entry name" value="ACTIVATING SIGNAL COINTEGRATOR 1 COMPLEX SUBUNIT 3"/>
    <property type="match status" value="1"/>
</dbReference>
<comment type="caution">
    <text evidence="13">The sequence shown here is derived from an EMBL/GenBank/DDBJ whole genome shotgun (WGS) entry which is preliminary data.</text>
</comment>
<protein>
    <submittedName>
        <fullName evidence="13">ASCC3 protein</fullName>
    </submittedName>
</protein>
<evidence type="ECO:0000313" key="14">
    <source>
        <dbReference type="Proteomes" id="UP000886611"/>
    </source>
</evidence>
<keyword evidence="10" id="KW-0234">DNA repair</keyword>
<evidence type="ECO:0000256" key="9">
    <source>
        <dbReference type="ARBA" id="ARBA00023186"/>
    </source>
</evidence>
<keyword evidence="7" id="KW-1133">Transmembrane helix</keyword>
<dbReference type="PANTHER" id="PTHR24075">
    <property type="entry name" value="SEC63 DOMAIN-CONTAINING"/>
    <property type="match status" value="1"/>
</dbReference>
<evidence type="ECO:0000256" key="1">
    <source>
        <dbReference type="ARBA" id="ARBA00004141"/>
    </source>
</evidence>
<comment type="subcellular location">
    <subcellularLocation>
        <location evidence="2">Endoplasmic reticulum</location>
    </subcellularLocation>
    <subcellularLocation>
        <location evidence="1">Membrane</location>
        <topology evidence="1">Multi-pass membrane protein</topology>
    </subcellularLocation>
</comment>
<keyword evidence="8" id="KW-0472">Membrane</keyword>
<dbReference type="SUPFAM" id="SSF158702">
    <property type="entry name" value="Sec63 N-terminal domain-like"/>
    <property type="match status" value="1"/>
</dbReference>
<dbReference type="InterPro" id="IPR058856">
    <property type="entry name" value="ASCC3_N"/>
</dbReference>
<dbReference type="GO" id="GO:0005634">
    <property type="term" value="C:nucleus"/>
    <property type="evidence" value="ECO:0007669"/>
    <property type="project" value="TreeGrafter"/>
</dbReference>
<evidence type="ECO:0000256" key="5">
    <source>
        <dbReference type="ARBA" id="ARBA00022763"/>
    </source>
</evidence>
<sequence length="798" mass="91254">MPEQISQCRVFVEQPADDHCRPRQHCCDTVPRIQPCTRLAGKHQRLPLFGDEYGQEMIESAAVFLFKVFYDKDQVGHEETRAIKQMFGPFPLSSVDAACSAINKVARFFEETQIETFLKVHSISHLKDQVPFGKNISFSFDMYSVDTFLDMSLQMKDNEDTKGFSLDYEKYLNNQQEQQKAVFVNTVDLKSPQGIDGSFLSREVDRYLLHGTLGSPNASDLCTTLFEMLTSNKSDDELQNELFELLGPEGFELIEKLLQNRFAIVEIALNTVPDVKLNNFHDAAKRGIADNTTKPIYGCQVKIQSEQEKQLFKQYRREEKKLAKKEKKGDDSEFSGETSIHFDPKELRLQRCLSLTNEILSKFLQLFSSVCRIRVNMIVTYCFPDNDGMPYMLGVEAIPSQDNHAIEPLTYGRIASYYYLKHQSVRMFKERLKADCTLEDLLFILSDAEEYSELPVRHNEDQMNSDLASLLPIEVNPHSFDSAHTKTHLLLQAHFSRTPLPCPDYATDTKTVLDNAIRICQAMLDVAANEGWLVTVLRICNLIQMIVQGRWLSDSSLLLLPNIEQQHLYLFRKWNPEKRKNNSRGYQGPVECLPELIAACDGRENIFTSIVSTELVPALISQSWSFLCLLPVIEVGMSIKGCWEDSQEQSEKILPLGVSDVRNEKNWLSVHADQEYVLQINLRRIIQGHQKKKKDSKAVAPRFPKAKDEGWFIILGEVDKKELLALKRIGYIRNRSTALVAFFSPEKFGRYIYTLYLMSDSYLGMDQQYDIYLNVIPSSTSAPVNSDISDALKNMALA</sequence>
<keyword evidence="4" id="KW-0812">Transmembrane</keyword>
<feature type="non-terminal residue" evidence="13">
    <location>
        <position position="798"/>
    </location>
</feature>
<dbReference type="GO" id="GO:0005783">
    <property type="term" value="C:endoplasmic reticulum"/>
    <property type="evidence" value="ECO:0007669"/>
    <property type="project" value="UniProtKB-SubCell"/>
</dbReference>
<dbReference type="Pfam" id="PF18149">
    <property type="entry name" value="Helicase_PWI"/>
    <property type="match status" value="1"/>
</dbReference>
<dbReference type="Gene3D" id="1.10.3380.10">
    <property type="entry name" value="Sec63 N-terminal domain-like domain"/>
    <property type="match status" value="1"/>
</dbReference>
<organism evidence="13 14">
    <name type="scientific">Polypterus senegalus</name>
    <name type="common">Senegal bichir</name>
    <dbReference type="NCBI Taxonomy" id="55291"/>
    <lineage>
        <taxon>Eukaryota</taxon>
        <taxon>Metazoa</taxon>
        <taxon>Chordata</taxon>
        <taxon>Craniata</taxon>
        <taxon>Vertebrata</taxon>
        <taxon>Euteleostomi</taxon>
        <taxon>Actinopterygii</taxon>
        <taxon>Polypteriformes</taxon>
        <taxon>Polypteridae</taxon>
        <taxon>Polypterus</taxon>
    </lineage>
</organism>
<evidence type="ECO:0000256" key="11">
    <source>
        <dbReference type="ARBA" id="ARBA00023235"/>
    </source>
</evidence>
<comment type="similarity">
    <text evidence="3">Belongs to the helicase family. SKI2 subfamily.</text>
</comment>
<dbReference type="InterPro" id="IPR035892">
    <property type="entry name" value="C2_domain_sf"/>
</dbReference>
<dbReference type="GO" id="GO:0003723">
    <property type="term" value="F:RNA binding"/>
    <property type="evidence" value="ECO:0007669"/>
    <property type="project" value="TreeGrafter"/>
</dbReference>
<evidence type="ECO:0000256" key="7">
    <source>
        <dbReference type="ARBA" id="ARBA00022989"/>
    </source>
</evidence>
<dbReference type="EMBL" id="JAATIS010000485">
    <property type="protein sequence ID" value="KAG2468553.1"/>
    <property type="molecule type" value="Genomic_DNA"/>
</dbReference>
<keyword evidence="9" id="KW-0143">Chaperone</keyword>
<evidence type="ECO:0000256" key="6">
    <source>
        <dbReference type="ARBA" id="ARBA00022824"/>
    </source>
</evidence>
<accession>A0A8X8BS98</accession>
<dbReference type="Pfam" id="PF26582">
    <property type="entry name" value="ASCC3_N"/>
    <property type="match status" value="1"/>
</dbReference>
<dbReference type="SMART" id="SM00973">
    <property type="entry name" value="Sec63"/>
    <property type="match status" value="1"/>
</dbReference>
<dbReference type="InterPro" id="IPR041094">
    <property type="entry name" value="Brr2_helicase_PWI"/>
</dbReference>
<dbReference type="GO" id="GO:0043138">
    <property type="term" value="F:3'-5' DNA helicase activity"/>
    <property type="evidence" value="ECO:0007669"/>
    <property type="project" value="TreeGrafter"/>
</dbReference>
<keyword evidence="6" id="KW-0256">Endoplasmic reticulum</keyword>
<keyword evidence="14" id="KW-1185">Reference proteome</keyword>
<dbReference type="InterPro" id="IPR014756">
    <property type="entry name" value="Ig_E-set"/>
</dbReference>
<evidence type="ECO:0000313" key="13">
    <source>
        <dbReference type="EMBL" id="KAG2468553.1"/>
    </source>
</evidence>
<evidence type="ECO:0000256" key="10">
    <source>
        <dbReference type="ARBA" id="ARBA00023204"/>
    </source>
</evidence>
<dbReference type="InterPro" id="IPR004179">
    <property type="entry name" value="Sec63-dom"/>
</dbReference>
<reference evidence="13 14" key="1">
    <citation type="journal article" date="2021" name="Cell">
        <title>Tracing the genetic footprints of vertebrate landing in non-teleost ray-finned fishes.</title>
        <authorList>
            <person name="Bi X."/>
            <person name="Wang K."/>
            <person name="Yang L."/>
            <person name="Pan H."/>
            <person name="Jiang H."/>
            <person name="Wei Q."/>
            <person name="Fang M."/>
            <person name="Yu H."/>
            <person name="Zhu C."/>
            <person name="Cai Y."/>
            <person name="He Y."/>
            <person name="Gan X."/>
            <person name="Zeng H."/>
            <person name="Yu D."/>
            <person name="Zhu Y."/>
            <person name="Jiang H."/>
            <person name="Qiu Q."/>
            <person name="Yang H."/>
            <person name="Zhang Y.E."/>
            <person name="Wang W."/>
            <person name="Zhu M."/>
            <person name="He S."/>
            <person name="Zhang G."/>
        </authorList>
    </citation>
    <scope>NUCLEOTIDE SEQUENCE [LARGE SCALE GENOMIC DNA]</scope>
    <source>
        <strain evidence="13">Bchr_013</strain>
    </source>
</reference>
<feature type="non-terminal residue" evidence="13">
    <location>
        <position position="1"/>
    </location>
</feature>